<dbReference type="EMBL" id="JAICCE010000021">
    <property type="protein sequence ID" value="KAG9262747.1"/>
    <property type="molecule type" value="Genomic_DNA"/>
</dbReference>
<dbReference type="AlphaFoldDB" id="A0A8T2KVP7"/>
<reference evidence="1 2" key="1">
    <citation type="submission" date="2021-07" db="EMBL/GenBank/DDBJ databases">
        <authorList>
            <person name="Imarazene B."/>
            <person name="Zahm M."/>
            <person name="Klopp C."/>
            <person name="Cabau C."/>
            <person name="Beille S."/>
            <person name="Jouanno E."/>
            <person name="Castinel A."/>
            <person name="Lluch J."/>
            <person name="Gil L."/>
            <person name="Kuchtly C."/>
            <person name="Lopez Roques C."/>
            <person name="Donnadieu C."/>
            <person name="Parrinello H."/>
            <person name="Journot L."/>
            <person name="Du K."/>
            <person name="Schartl M."/>
            <person name="Retaux S."/>
            <person name="Guiguen Y."/>
        </authorList>
    </citation>
    <scope>NUCLEOTIDE SEQUENCE [LARGE SCALE GENOMIC DNA]</scope>
    <source>
        <strain evidence="1">Pach_M1</strain>
        <tissue evidence="1">Testis</tissue>
    </source>
</reference>
<sequence length="176" mass="20358">MALRNPRESLLRPMNQSEVRISALRKEEEERIQRMKCDFEEMDRQMKEDLRRETESFRALHTFPHPQLHPGALIENLREPENFGPNSLIPLALDPITANSSLSIFANLSNPSLSNERPQILANPGRINVPNRVQVPGRFSSVGVSENQINGVRVIEESIQHRSFSRHFSYYKEEQQ</sequence>
<protein>
    <submittedName>
        <fullName evidence="1">Putative E3 ubiquitin-protein ligase TRIML1</fullName>
    </submittedName>
</protein>
<accession>A0A8T2KVP7</accession>
<evidence type="ECO:0000313" key="2">
    <source>
        <dbReference type="Proteomes" id="UP000752171"/>
    </source>
</evidence>
<name>A0A8T2KVP7_ASTMX</name>
<dbReference type="Proteomes" id="UP000752171">
    <property type="component" value="Unassembled WGS sequence"/>
</dbReference>
<proteinExistence type="predicted"/>
<comment type="caution">
    <text evidence="1">The sequence shown here is derived from an EMBL/GenBank/DDBJ whole genome shotgun (WGS) entry which is preliminary data.</text>
</comment>
<evidence type="ECO:0000313" key="1">
    <source>
        <dbReference type="EMBL" id="KAG9262747.1"/>
    </source>
</evidence>
<organism evidence="1 2">
    <name type="scientific">Astyanax mexicanus</name>
    <name type="common">Blind cave fish</name>
    <name type="synonym">Astyanax fasciatus mexicanus</name>
    <dbReference type="NCBI Taxonomy" id="7994"/>
    <lineage>
        <taxon>Eukaryota</taxon>
        <taxon>Metazoa</taxon>
        <taxon>Chordata</taxon>
        <taxon>Craniata</taxon>
        <taxon>Vertebrata</taxon>
        <taxon>Euteleostomi</taxon>
        <taxon>Actinopterygii</taxon>
        <taxon>Neopterygii</taxon>
        <taxon>Teleostei</taxon>
        <taxon>Ostariophysi</taxon>
        <taxon>Characiformes</taxon>
        <taxon>Characoidei</taxon>
        <taxon>Acestrorhamphidae</taxon>
        <taxon>Acestrorhamphinae</taxon>
        <taxon>Astyanax</taxon>
    </lineage>
</organism>
<gene>
    <name evidence="1" type="ORF">AMEX_G24574</name>
</gene>